<sequence length="179" mass="20250">MLGFEQYSLQCVISILCQKEEGMNERETTNSAELPEWLRGSEMGELIFAYDWIDSGLGPISAWSPALQFTVSMMLLMPSAVLLLWGPKLIQIYNDSYRNLMAAKHPDGLGQPVSECWPEVWHFLAPICEGVMERCESFSFDDQPLIINRTGNPEEAFFKLTYSPIPDIKDSFSRGTSPD</sequence>
<dbReference type="AlphaFoldDB" id="A0A2T5ICH8"/>
<proteinExistence type="predicted"/>
<evidence type="ECO:0000313" key="2">
    <source>
        <dbReference type="Proteomes" id="UP000244152"/>
    </source>
</evidence>
<name>A0A2T5ICH8_9PROT</name>
<accession>A0A2T5ICH8</accession>
<organism evidence="1 2">
    <name type="scientific">Nitrosospira multiformis</name>
    <dbReference type="NCBI Taxonomy" id="1231"/>
    <lineage>
        <taxon>Bacteria</taxon>
        <taxon>Pseudomonadati</taxon>
        <taxon>Pseudomonadota</taxon>
        <taxon>Betaproteobacteria</taxon>
        <taxon>Nitrosomonadales</taxon>
        <taxon>Nitrosomonadaceae</taxon>
        <taxon>Nitrosospira</taxon>
    </lineage>
</organism>
<dbReference type="EMBL" id="QAOK01000009">
    <property type="protein sequence ID" value="PTQ81538.1"/>
    <property type="molecule type" value="Genomic_DNA"/>
</dbReference>
<protein>
    <submittedName>
        <fullName evidence="1">Uncharacterized protein</fullName>
    </submittedName>
</protein>
<comment type="caution">
    <text evidence="1">The sequence shown here is derived from an EMBL/GenBank/DDBJ whole genome shotgun (WGS) entry which is preliminary data.</text>
</comment>
<gene>
    <name evidence="1" type="ORF">C8R21_10989</name>
</gene>
<reference evidence="1 2" key="1">
    <citation type="submission" date="2018-04" db="EMBL/GenBank/DDBJ databases">
        <title>Active sludge and wastewater microbial communities from Klosterneuburg, Austria.</title>
        <authorList>
            <person name="Wagner M."/>
        </authorList>
    </citation>
    <scope>NUCLEOTIDE SEQUENCE [LARGE SCALE GENOMIC DNA]</scope>
    <source>
        <strain evidence="1 2">Nl12</strain>
    </source>
</reference>
<evidence type="ECO:0000313" key="1">
    <source>
        <dbReference type="EMBL" id="PTQ81538.1"/>
    </source>
</evidence>
<dbReference type="Gene3D" id="3.30.450.20">
    <property type="entry name" value="PAS domain"/>
    <property type="match status" value="1"/>
</dbReference>
<dbReference type="Proteomes" id="UP000244152">
    <property type="component" value="Unassembled WGS sequence"/>
</dbReference>